<organism evidence="5 6">
    <name type="scientific">Tenacibaculum pelagium</name>
    <dbReference type="NCBI Taxonomy" id="2759527"/>
    <lineage>
        <taxon>Bacteria</taxon>
        <taxon>Pseudomonadati</taxon>
        <taxon>Bacteroidota</taxon>
        <taxon>Flavobacteriia</taxon>
        <taxon>Flavobacteriales</taxon>
        <taxon>Flavobacteriaceae</taxon>
        <taxon>Tenacibaculum</taxon>
    </lineage>
</organism>
<dbReference type="Proteomes" id="UP000563906">
    <property type="component" value="Unassembled WGS sequence"/>
</dbReference>
<proteinExistence type="inferred from homology"/>
<dbReference type="Pfam" id="PF17963">
    <property type="entry name" value="Big_9"/>
    <property type="match status" value="1"/>
</dbReference>
<dbReference type="RefSeq" id="WP_182125196.1">
    <property type="nucleotide sequence ID" value="NZ_JACGLS010000004.1"/>
</dbReference>
<dbReference type="Pfam" id="PF04231">
    <property type="entry name" value="Endonuclease_1"/>
    <property type="match status" value="1"/>
</dbReference>
<sequence length="385" mass="42196">MKRILVLGMIMSLFINCGGSDSEVVPPPSEDKVTAVNDSFQAEENTSVVLPDFLANDTYTAGSIKITFETTTTKNGKVVESNNKFTYTPASDFFGTDSFKYTICSTITTNSCSTAIVTIAVKEDTSNNGGGNNANFTIPSALQAYYNDIDFSLTGTSLKDALATKVINSHTNPVSSYTPGVWNVLKQSDLDPSDDSKVLLIYGYNDNDGNLVTDRTRDKNETGGTQNEDWNREHVYAKSLGTPKFENTDTPGSDPHHLRASDVKMNSNRENKKFAAGSGNAGDVSGNWYPGDEWKGDVARMMMYMYLRYGSQCLPKNVAVGTANSSDANMINLLLEWNKEDPVSEFEKNRNNVIANDQGNRNPIIDNPYLATLIWGGDTAENTWD</sequence>
<dbReference type="AlphaFoldDB" id="A0A839AQN0"/>
<accession>A0A839AQN0</accession>
<gene>
    <name evidence="5" type="ORF">H3Z83_09210</name>
</gene>
<dbReference type="PANTHER" id="PTHR33607">
    <property type="entry name" value="ENDONUCLEASE-1"/>
    <property type="match status" value="1"/>
</dbReference>
<keyword evidence="5" id="KW-0255">Endonuclease</keyword>
<dbReference type="GO" id="GO:0016787">
    <property type="term" value="F:hydrolase activity"/>
    <property type="evidence" value="ECO:0007669"/>
    <property type="project" value="UniProtKB-KW"/>
</dbReference>
<keyword evidence="2" id="KW-0540">Nuclease</keyword>
<name>A0A839AQN0_9FLAO</name>
<dbReference type="GO" id="GO:0004519">
    <property type="term" value="F:endonuclease activity"/>
    <property type="evidence" value="ECO:0007669"/>
    <property type="project" value="UniProtKB-KW"/>
</dbReference>
<dbReference type="InterPro" id="IPR044925">
    <property type="entry name" value="His-Me_finger_sf"/>
</dbReference>
<reference evidence="5 6" key="1">
    <citation type="submission" date="2020-07" db="EMBL/GenBank/DDBJ databases">
        <title>Bacterium isolated from marine sediment.</title>
        <authorList>
            <person name="Shang D."/>
            <person name="Du Z.-J."/>
        </authorList>
    </citation>
    <scope>NUCLEOTIDE SEQUENCE [LARGE SCALE GENOMIC DNA]</scope>
    <source>
        <strain evidence="5 6">S7007</strain>
    </source>
</reference>
<evidence type="ECO:0000256" key="1">
    <source>
        <dbReference type="ARBA" id="ARBA00006429"/>
    </source>
</evidence>
<dbReference type="SUPFAM" id="SSF54060">
    <property type="entry name" value="His-Me finger endonucleases"/>
    <property type="match status" value="1"/>
</dbReference>
<dbReference type="PANTHER" id="PTHR33607:SF2">
    <property type="entry name" value="ENDONUCLEASE-1"/>
    <property type="match status" value="1"/>
</dbReference>
<evidence type="ECO:0000256" key="2">
    <source>
        <dbReference type="ARBA" id="ARBA00022722"/>
    </source>
</evidence>
<feature type="region of interest" description="Disordered" evidence="4">
    <location>
        <begin position="212"/>
        <end position="233"/>
    </location>
</feature>
<protein>
    <submittedName>
        <fullName evidence="5">Endonuclease</fullName>
    </submittedName>
</protein>
<dbReference type="InterPro" id="IPR007346">
    <property type="entry name" value="Endonuclease-I"/>
</dbReference>
<comment type="similarity">
    <text evidence="1">Belongs to the EndA/NucM nuclease family.</text>
</comment>
<evidence type="ECO:0000313" key="5">
    <source>
        <dbReference type="EMBL" id="MBA6156690.1"/>
    </source>
</evidence>
<dbReference type="Gene3D" id="2.60.40.2810">
    <property type="match status" value="1"/>
</dbReference>
<dbReference type="EMBL" id="JACGLS010000004">
    <property type="protein sequence ID" value="MBA6156690.1"/>
    <property type="molecule type" value="Genomic_DNA"/>
</dbReference>
<keyword evidence="6" id="KW-1185">Reference proteome</keyword>
<evidence type="ECO:0000313" key="6">
    <source>
        <dbReference type="Proteomes" id="UP000563906"/>
    </source>
</evidence>
<keyword evidence="3" id="KW-0378">Hydrolase</keyword>
<comment type="caution">
    <text evidence="5">The sequence shown here is derived from an EMBL/GenBank/DDBJ whole genome shotgun (WGS) entry which is preliminary data.</text>
</comment>
<evidence type="ECO:0000256" key="4">
    <source>
        <dbReference type="SAM" id="MobiDB-lite"/>
    </source>
</evidence>
<evidence type="ECO:0000256" key="3">
    <source>
        <dbReference type="ARBA" id="ARBA00022801"/>
    </source>
</evidence>